<keyword evidence="5" id="KW-1185">Reference proteome</keyword>
<keyword evidence="1" id="KW-0472">Membrane</keyword>
<evidence type="ECO:0000313" key="5">
    <source>
        <dbReference type="Proteomes" id="UP001567350"/>
    </source>
</evidence>
<feature type="transmembrane region" description="Helical" evidence="1">
    <location>
        <begin position="95"/>
        <end position="125"/>
    </location>
</feature>
<feature type="transmembrane region" description="Helical" evidence="1">
    <location>
        <begin position="269"/>
        <end position="291"/>
    </location>
</feature>
<organism evidence="4 5">
    <name type="scientific">Comamonas jiangduensis</name>
    <dbReference type="NCBI Taxonomy" id="1194168"/>
    <lineage>
        <taxon>Bacteria</taxon>
        <taxon>Pseudomonadati</taxon>
        <taxon>Pseudomonadota</taxon>
        <taxon>Betaproteobacteria</taxon>
        <taxon>Burkholderiales</taxon>
        <taxon>Comamonadaceae</taxon>
        <taxon>Comamonas</taxon>
    </lineage>
</organism>
<evidence type="ECO:0000259" key="3">
    <source>
        <dbReference type="Pfam" id="PF13194"/>
    </source>
</evidence>
<dbReference type="Pfam" id="PF02308">
    <property type="entry name" value="MgtC"/>
    <property type="match status" value="1"/>
</dbReference>
<comment type="caution">
    <text evidence="4">The sequence shown here is derived from an EMBL/GenBank/DDBJ whole genome shotgun (WGS) entry which is preliminary data.</text>
</comment>
<reference evidence="4 5" key="1">
    <citation type="submission" date="2024-08" db="EMBL/GenBank/DDBJ databases">
        <authorList>
            <person name="Feng Z."/>
            <person name="Ronholm J."/>
        </authorList>
    </citation>
    <scope>NUCLEOTIDE SEQUENCE [LARGE SCALE GENOMIC DNA]</scope>
    <source>
        <strain evidence="4 5">4-AB0-8</strain>
    </source>
</reference>
<dbReference type="EMBL" id="JBGJLR010000013">
    <property type="protein sequence ID" value="MEZ2740142.1"/>
    <property type="molecule type" value="Genomic_DNA"/>
</dbReference>
<name>A0ABV4II68_9BURK</name>
<sequence>MDLKNVMDLGWSHTSTALLTALGIGLMIGVVRERTQPPHLLPAGTRTHALVALLGCISWQLGVPVFIAALVAMAALTLATYLLSAKDDPGMTGEVAVLMVMVLGGLAAKEPALAATLGVVVAILLQAKAPLQKISREWISEKEIQDALLLGAAALVVMPLLPSEAIDPWGAVSPMLVWRIVVLVMAVGMLGHFAQRVLGARWGLAIAGFCAGFASSTAAVTSLGQQAQADQRLTLPCAAAALLANLASLLLFVAVVATVSPPLLQAVQWGIAGAVLGLLAVTAVLLAKAHTHVHADTSHVQASEKFGAFKLTHALLIASLIAGVSLLAAWLGHRFGHTGALAAAVMVALAEVHAAAAGVAQLFANGSMQVEVARWGIGAVLAASCISKSVFALVSGGWRYGSCVAGGLLVMVVCGSLGLLAG</sequence>
<feature type="transmembrane region" description="Helical" evidence="1">
    <location>
        <begin position="146"/>
        <end position="163"/>
    </location>
</feature>
<keyword evidence="1" id="KW-0812">Transmembrane</keyword>
<proteinExistence type="predicted"/>
<feature type="transmembrane region" description="Helical" evidence="1">
    <location>
        <begin position="51"/>
        <end position="83"/>
    </location>
</feature>
<feature type="transmembrane region" description="Helical" evidence="1">
    <location>
        <begin position="169"/>
        <end position="190"/>
    </location>
</feature>
<evidence type="ECO:0000256" key="1">
    <source>
        <dbReference type="SAM" id="Phobius"/>
    </source>
</evidence>
<dbReference type="InterPro" id="IPR025105">
    <property type="entry name" value="DUF4010"/>
</dbReference>
<feature type="transmembrane region" description="Helical" evidence="1">
    <location>
        <begin position="375"/>
        <end position="394"/>
    </location>
</feature>
<protein>
    <submittedName>
        <fullName evidence="4">MgtC/SapB family protein</fullName>
    </submittedName>
</protein>
<dbReference type="PANTHER" id="PTHR39084">
    <property type="entry name" value="MEMBRANE PROTEIN-RELATED"/>
    <property type="match status" value="1"/>
</dbReference>
<evidence type="ECO:0000313" key="4">
    <source>
        <dbReference type="EMBL" id="MEZ2740142.1"/>
    </source>
</evidence>
<dbReference type="InterPro" id="IPR049177">
    <property type="entry name" value="MgtC_SapB_SrpB_YhiD_N"/>
</dbReference>
<dbReference type="PANTHER" id="PTHR39084:SF1">
    <property type="entry name" value="DUF4010 DOMAIN-CONTAINING PROTEIN"/>
    <property type="match status" value="1"/>
</dbReference>
<dbReference type="RefSeq" id="WP_370892797.1">
    <property type="nucleotide sequence ID" value="NZ_JBGJLR010000013.1"/>
</dbReference>
<dbReference type="Proteomes" id="UP001567350">
    <property type="component" value="Unassembled WGS sequence"/>
</dbReference>
<gene>
    <name evidence="4" type="ORF">ACBP88_11915</name>
</gene>
<feature type="transmembrane region" description="Helical" evidence="1">
    <location>
        <begin position="339"/>
        <end position="363"/>
    </location>
</feature>
<keyword evidence="1" id="KW-1133">Transmembrane helix</keyword>
<dbReference type="Pfam" id="PF13194">
    <property type="entry name" value="DUF4010"/>
    <property type="match status" value="1"/>
</dbReference>
<accession>A0ABV4II68</accession>
<feature type="transmembrane region" description="Helical" evidence="1">
    <location>
        <begin position="12"/>
        <end position="31"/>
    </location>
</feature>
<feature type="domain" description="DUF4010" evidence="3">
    <location>
        <begin position="182"/>
        <end position="396"/>
    </location>
</feature>
<feature type="transmembrane region" description="Helical" evidence="1">
    <location>
        <begin position="401"/>
        <end position="421"/>
    </location>
</feature>
<feature type="transmembrane region" description="Helical" evidence="1">
    <location>
        <begin position="202"/>
        <end position="221"/>
    </location>
</feature>
<feature type="domain" description="MgtC/SapB/SrpB/YhiD N-terminal" evidence="2">
    <location>
        <begin position="18"/>
        <end position="133"/>
    </location>
</feature>
<feature type="transmembrane region" description="Helical" evidence="1">
    <location>
        <begin position="311"/>
        <end position="332"/>
    </location>
</feature>
<evidence type="ECO:0000259" key="2">
    <source>
        <dbReference type="Pfam" id="PF02308"/>
    </source>
</evidence>
<feature type="transmembrane region" description="Helical" evidence="1">
    <location>
        <begin position="233"/>
        <end position="257"/>
    </location>
</feature>